<organism evidence="3 4">
    <name type="scientific">Salegentibacter agarivorans</name>
    <dbReference type="NCBI Taxonomy" id="345907"/>
    <lineage>
        <taxon>Bacteria</taxon>
        <taxon>Pseudomonadati</taxon>
        <taxon>Bacteroidota</taxon>
        <taxon>Flavobacteriia</taxon>
        <taxon>Flavobacteriales</taxon>
        <taxon>Flavobacteriaceae</taxon>
        <taxon>Salegentibacter</taxon>
    </lineage>
</organism>
<dbReference type="InterPro" id="IPR011250">
    <property type="entry name" value="OMP/PagP_B-barrel"/>
</dbReference>
<evidence type="ECO:0000313" key="3">
    <source>
        <dbReference type="EMBL" id="SFF91378.1"/>
    </source>
</evidence>
<protein>
    <submittedName>
        <fullName evidence="3">Outer membrane protein beta-barrel domain-containing protein</fullName>
    </submittedName>
</protein>
<dbReference type="SUPFAM" id="SSF56925">
    <property type="entry name" value="OMPA-like"/>
    <property type="match status" value="1"/>
</dbReference>
<dbReference type="AlphaFoldDB" id="A0A1I2MK04"/>
<evidence type="ECO:0000259" key="2">
    <source>
        <dbReference type="Pfam" id="PF13568"/>
    </source>
</evidence>
<dbReference type="RefSeq" id="WP_093304947.1">
    <property type="nucleotide sequence ID" value="NZ_FOOH01000014.1"/>
</dbReference>
<keyword evidence="4" id="KW-1185">Reference proteome</keyword>
<feature type="chain" id="PRO_5011572241" evidence="1">
    <location>
        <begin position="22"/>
        <end position="201"/>
    </location>
</feature>
<feature type="signal peptide" evidence="1">
    <location>
        <begin position="1"/>
        <end position="21"/>
    </location>
</feature>
<dbReference type="Pfam" id="PF13568">
    <property type="entry name" value="OMP_b-brl_2"/>
    <property type="match status" value="1"/>
</dbReference>
<keyword evidence="1" id="KW-0732">Signal</keyword>
<evidence type="ECO:0000256" key="1">
    <source>
        <dbReference type="SAM" id="SignalP"/>
    </source>
</evidence>
<name>A0A1I2MK04_9FLAO</name>
<feature type="domain" description="Outer membrane protein beta-barrel" evidence="2">
    <location>
        <begin position="21"/>
        <end position="179"/>
    </location>
</feature>
<sequence length="201" mass="21995">MKKSILIAVIAVFGFSTAASAQEFVYFGAKGGVNFTNMTSDGFEDEKSRTGFHLGLLSEIPLSERFSLQPEVLYATQGVEANRNFAGQNVNGEYQLDYIQVPVLAKIYLIDGLSIEAGPSFNFLVEEEYDFESSIGEAEFDTEAGSTFEFGGAIGASYKFNNGFFLSARYTQGFTDVFDSDNWDDDAIKNNGIQAGIGLMF</sequence>
<dbReference type="Proteomes" id="UP000199116">
    <property type="component" value="Unassembled WGS sequence"/>
</dbReference>
<accession>A0A1I2MK04</accession>
<gene>
    <name evidence="3" type="ORF">SAMN04488033_1142</name>
</gene>
<proteinExistence type="predicted"/>
<dbReference type="InterPro" id="IPR025665">
    <property type="entry name" value="Beta-barrel_OMP_2"/>
</dbReference>
<dbReference type="EMBL" id="FOOH01000014">
    <property type="protein sequence ID" value="SFF91378.1"/>
    <property type="molecule type" value="Genomic_DNA"/>
</dbReference>
<evidence type="ECO:0000313" key="4">
    <source>
        <dbReference type="Proteomes" id="UP000199116"/>
    </source>
</evidence>
<reference evidence="4" key="1">
    <citation type="submission" date="2016-10" db="EMBL/GenBank/DDBJ databases">
        <authorList>
            <person name="Varghese N."/>
            <person name="Submissions S."/>
        </authorList>
    </citation>
    <scope>NUCLEOTIDE SEQUENCE [LARGE SCALE GENOMIC DNA]</scope>
    <source>
        <strain evidence="4">DSM 23515</strain>
    </source>
</reference>